<feature type="transmembrane region" description="Helical" evidence="8">
    <location>
        <begin position="74"/>
        <end position="97"/>
    </location>
</feature>
<dbReference type="AlphaFoldDB" id="A0A1L0D521"/>
<comment type="similarity">
    <text evidence="2 8">Belongs to the cation diffusion facilitator (CDF) transporter (TC 2.A.4) family. SLC30A subfamily.</text>
</comment>
<dbReference type="EMBL" id="LT635756">
    <property type="protein sequence ID" value="SGZ46738.1"/>
    <property type="molecule type" value="Genomic_DNA"/>
</dbReference>
<dbReference type="Gene3D" id="1.20.1510.10">
    <property type="entry name" value="Cation efflux protein transmembrane domain"/>
    <property type="match status" value="1"/>
</dbReference>
<evidence type="ECO:0000256" key="7">
    <source>
        <dbReference type="ARBA" id="ARBA00023136"/>
    </source>
</evidence>
<dbReference type="OrthoDB" id="78669at2759"/>
<evidence type="ECO:0000256" key="1">
    <source>
        <dbReference type="ARBA" id="ARBA00004141"/>
    </source>
</evidence>
<evidence type="ECO:0000256" key="8">
    <source>
        <dbReference type="RuleBase" id="RU369017"/>
    </source>
</evidence>
<comment type="subcellular location">
    <subcellularLocation>
        <location evidence="8">Endoplasmic reticulum membrane</location>
        <topology evidence="8">Multi-pass membrane protein</topology>
    </subcellularLocation>
    <subcellularLocation>
        <location evidence="1">Membrane</location>
        <topology evidence="1">Multi-pass membrane protein</topology>
    </subcellularLocation>
</comment>
<dbReference type="GO" id="GO:0006882">
    <property type="term" value="P:intracellular zinc ion homeostasis"/>
    <property type="evidence" value="ECO:0007669"/>
    <property type="project" value="InterPro"/>
</dbReference>
<keyword evidence="6 8" id="KW-0406">Ion transport</keyword>
<dbReference type="InterPro" id="IPR058533">
    <property type="entry name" value="Cation_efflux_TM"/>
</dbReference>
<evidence type="ECO:0000256" key="3">
    <source>
        <dbReference type="ARBA" id="ARBA00022448"/>
    </source>
</evidence>
<dbReference type="Proteomes" id="UP000182334">
    <property type="component" value="Chromosome I"/>
</dbReference>
<dbReference type="Pfam" id="PF01545">
    <property type="entry name" value="Cation_efflux"/>
    <property type="match status" value="1"/>
</dbReference>
<evidence type="ECO:0000313" key="11">
    <source>
        <dbReference type="Proteomes" id="UP000182334"/>
    </source>
</evidence>
<dbReference type="GO" id="GO:0005385">
    <property type="term" value="F:zinc ion transmembrane transporter activity"/>
    <property type="evidence" value="ECO:0007669"/>
    <property type="project" value="UniProtKB-UniRule"/>
</dbReference>
<dbReference type="GO" id="GO:1904257">
    <property type="term" value="P:zinc ion import into Golgi lumen"/>
    <property type="evidence" value="ECO:0007669"/>
    <property type="project" value="TreeGrafter"/>
</dbReference>
<protein>
    <recommendedName>
        <fullName evidence="8">Zinc transporter</fullName>
    </recommendedName>
</protein>
<evidence type="ECO:0000256" key="5">
    <source>
        <dbReference type="ARBA" id="ARBA00022989"/>
    </source>
</evidence>
<evidence type="ECO:0000313" key="10">
    <source>
        <dbReference type="EMBL" id="SGZ46738.1"/>
    </source>
</evidence>
<keyword evidence="3 8" id="KW-0813">Transport</keyword>
<organism evidence="10 11">
    <name type="scientific">Sungouiella intermedia</name>
    <dbReference type="NCBI Taxonomy" id="45354"/>
    <lineage>
        <taxon>Eukaryota</taxon>
        <taxon>Fungi</taxon>
        <taxon>Dikarya</taxon>
        <taxon>Ascomycota</taxon>
        <taxon>Saccharomycotina</taxon>
        <taxon>Pichiomycetes</taxon>
        <taxon>Metschnikowiaceae</taxon>
        <taxon>Sungouiella</taxon>
    </lineage>
</organism>
<keyword evidence="5 8" id="KW-1133">Transmembrane helix</keyword>
<dbReference type="GO" id="GO:0031410">
    <property type="term" value="C:cytoplasmic vesicle"/>
    <property type="evidence" value="ECO:0007669"/>
    <property type="project" value="TreeGrafter"/>
</dbReference>
<evidence type="ECO:0000256" key="2">
    <source>
        <dbReference type="ARBA" id="ARBA00008873"/>
    </source>
</evidence>
<feature type="domain" description="Cation efflux protein transmembrane" evidence="9">
    <location>
        <begin position="1"/>
        <end position="89"/>
    </location>
</feature>
<dbReference type="STRING" id="45354.A0A1L0D521"/>
<feature type="transmembrane region" description="Helical" evidence="8">
    <location>
        <begin position="40"/>
        <end position="62"/>
    </location>
</feature>
<reference evidence="10 11" key="1">
    <citation type="submission" date="2016-10" db="EMBL/GenBank/DDBJ databases">
        <authorList>
            <person name="de Groot N.N."/>
        </authorList>
    </citation>
    <scope>NUCLEOTIDE SEQUENCE [LARGE SCALE GENOMIC DNA]</scope>
    <source>
        <strain evidence="10 11">CBS 141442</strain>
    </source>
</reference>
<dbReference type="GO" id="GO:0005794">
    <property type="term" value="C:Golgi apparatus"/>
    <property type="evidence" value="ECO:0007669"/>
    <property type="project" value="TreeGrafter"/>
</dbReference>
<comment type="caution">
    <text evidence="8">Lacks conserved residue(s) required for the propagation of feature annotation.</text>
</comment>
<keyword evidence="7 8" id="KW-0472">Membrane</keyword>
<comment type="function">
    <text evidence="8">Functions as a zinc transporter.</text>
</comment>
<evidence type="ECO:0000256" key="4">
    <source>
        <dbReference type="ARBA" id="ARBA00022692"/>
    </source>
</evidence>
<dbReference type="PANTHER" id="PTHR45755">
    <property type="match status" value="1"/>
</dbReference>
<dbReference type="InterPro" id="IPR045316">
    <property type="entry name" value="Msc2-like"/>
</dbReference>
<keyword evidence="4 8" id="KW-0812">Transmembrane</keyword>
<keyword evidence="8" id="KW-0256">Endoplasmic reticulum</keyword>
<gene>
    <name evidence="10" type="ORF">SAMEA4029010_CIC11G00000004847</name>
</gene>
<proteinExistence type="inferred from homology"/>
<name>A0A1L0D521_9ASCO</name>
<dbReference type="GO" id="GO:0005789">
    <property type="term" value="C:endoplasmic reticulum membrane"/>
    <property type="evidence" value="ECO:0007669"/>
    <property type="project" value="UniProtKB-SubCell"/>
</dbReference>
<keyword evidence="11" id="KW-1185">Reference proteome</keyword>
<accession>A0A1L0D521</accession>
<dbReference type="SUPFAM" id="SSF161111">
    <property type="entry name" value="Cation efflux protein transmembrane domain-like"/>
    <property type="match status" value="1"/>
</dbReference>
<sequence length="99" mass="10523">MALDCASLALGLIAGVLLKHPVNSSGKYPFGLRNFEILAGFANGTLLVGISGSIIFEAFGRLFNPVSLQQTTELIVVSILGLLVNVVSSCTFLQILWDQ</sequence>
<dbReference type="InterPro" id="IPR027469">
    <property type="entry name" value="Cation_efflux_TMD_sf"/>
</dbReference>
<evidence type="ECO:0000259" key="9">
    <source>
        <dbReference type="Pfam" id="PF01545"/>
    </source>
</evidence>
<dbReference type="PANTHER" id="PTHR45755:SF4">
    <property type="entry name" value="ZINC TRANSPORTER 7"/>
    <property type="match status" value="1"/>
</dbReference>
<evidence type="ECO:0000256" key="6">
    <source>
        <dbReference type="ARBA" id="ARBA00023065"/>
    </source>
</evidence>